<keyword evidence="1" id="KW-0802">TPR repeat</keyword>
<feature type="region of interest" description="Disordered" evidence="2">
    <location>
        <begin position="183"/>
        <end position="210"/>
    </location>
</feature>
<dbReference type="EMBL" id="JBFAUK010000003">
    <property type="protein sequence ID" value="MEV5505769.1"/>
    <property type="molecule type" value="Genomic_DNA"/>
</dbReference>
<dbReference type="PANTHER" id="PTHR47691">
    <property type="entry name" value="REGULATOR-RELATED"/>
    <property type="match status" value="1"/>
</dbReference>
<proteinExistence type="predicted"/>
<dbReference type="Gene3D" id="3.40.50.300">
    <property type="entry name" value="P-loop containing nucleotide triphosphate hydrolases"/>
    <property type="match status" value="1"/>
</dbReference>
<sequence>MQSSLPALRQGHRADVESLLRRAVEEEERRSGGRTDTAALLRRAREELDTLAAPAAGEYAAYLRALDEEAAAARPVGAGLSGAALGTPVLAAVVAAAAALGVDLGAGTSGGTAVAAGAAAVAAGSLAAVLRLTAGSMSAGRRRAGLRGRPGGSEQLRLEWLTAVEVRGVRPFLDRQRMLQGATRVKKSTGAGPNGEGTSRGVQLRGGDRSAAARQRSVLARSFEELPDERGPFPGRRVELARIAQWVQQARASTETRPVVVVLHGPPGVGRSALALRAAHALRDQFRAACLVDLRGESRGEPPLSTRDALLHLLNRLGAPRDQLLFRERSSRDQHLKRLSEVYHQHLTGLPVVIVLDDASDAEQVRALVPDRSESLVLVTSRAPLTLPADLAGWVHQLEVGPLDPAGAEELLRAVAEEPDPGPYDEQSVAAVTELCGGLPLALRVAGSSLGARSARGLAGELRAAGQPDPVQRALWLRYIDQGEEARRLLRRLALAGRASLGGAAAAALLGTGEKEAARQLTALARAGLLEPVHAGRYRMHDLVRDFAGARLQDEEEAGERGAAHERLIRSYAELADTVIRMVDGKTSTRADMFARGAGGAHGFPSLDAALRWLDDESSFITAALRNAEGVDQSAVLHLLGALCDYCLLRGDLYRLGELSELTQDTDKGLLMRSVQWRTGVAARQLGELDKSRTTLSSVVDLYFSAQNTPGAARALRDLGITLHHQGQLPEAAQKLREALELQSAPELGGDRAWTMHALAAVERDRGRLAEALELLTVALELHLESESVHGHAWAHFQLGQVRLRMGQAGPAEEELNEALELYGRTQDARGAAWALTMLARVRLLTGEASAAADGLRTAAARHREQEDARGEAWSLYYLGQALEDQGDLAAALRELERARNMFSRMRDVYGLACARHHSARVTRDQRAAQTGSLRNSGFARQLLQDARLDFQRVGVAHGEGWSCVELAVIDAGNGKADQALELLATASGLFAEVSDRRGESWARFLRCTLLPFASPGGSVVGAAVAGEELAALRRELAAADWAADPALEQCAEAYSLILERGADPEEGWQAWRLGMVPGRRARDVLAALPR</sequence>
<dbReference type="SUPFAM" id="SSF52540">
    <property type="entry name" value="P-loop containing nucleoside triphosphate hydrolases"/>
    <property type="match status" value="1"/>
</dbReference>
<dbReference type="SUPFAM" id="SSF48452">
    <property type="entry name" value="TPR-like"/>
    <property type="match status" value="2"/>
</dbReference>
<dbReference type="PANTHER" id="PTHR47691:SF3">
    <property type="entry name" value="HTH-TYPE TRANSCRIPTIONAL REGULATOR RV0890C-RELATED"/>
    <property type="match status" value="1"/>
</dbReference>
<dbReference type="Proteomes" id="UP001552594">
    <property type="component" value="Unassembled WGS sequence"/>
</dbReference>
<dbReference type="Pfam" id="PF13191">
    <property type="entry name" value="AAA_16"/>
    <property type="match status" value="1"/>
</dbReference>
<evidence type="ECO:0000256" key="1">
    <source>
        <dbReference type="PROSITE-ProRule" id="PRU00339"/>
    </source>
</evidence>
<evidence type="ECO:0000259" key="3">
    <source>
        <dbReference type="Pfam" id="PF13191"/>
    </source>
</evidence>
<accession>A0ABV3JTX1</accession>
<dbReference type="Gene3D" id="1.25.40.10">
    <property type="entry name" value="Tetratricopeptide repeat domain"/>
    <property type="match status" value="2"/>
</dbReference>
<dbReference type="InterPro" id="IPR027417">
    <property type="entry name" value="P-loop_NTPase"/>
</dbReference>
<dbReference type="InterPro" id="IPR041664">
    <property type="entry name" value="AAA_16"/>
</dbReference>
<organism evidence="4 5">
    <name type="scientific">Streptomyces orinoci</name>
    <name type="common">Streptoverticillium orinoci</name>
    <dbReference type="NCBI Taxonomy" id="67339"/>
    <lineage>
        <taxon>Bacteria</taxon>
        <taxon>Bacillati</taxon>
        <taxon>Actinomycetota</taxon>
        <taxon>Actinomycetes</taxon>
        <taxon>Kitasatosporales</taxon>
        <taxon>Streptomycetaceae</taxon>
        <taxon>Streptomyces</taxon>
    </lineage>
</organism>
<dbReference type="InterPro" id="IPR019734">
    <property type="entry name" value="TPR_rpt"/>
</dbReference>
<dbReference type="InterPro" id="IPR011990">
    <property type="entry name" value="TPR-like_helical_dom_sf"/>
</dbReference>
<evidence type="ECO:0000313" key="5">
    <source>
        <dbReference type="Proteomes" id="UP001552594"/>
    </source>
</evidence>
<protein>
    <submittedName>
        <fullName evidence="4">Tetratricopeptide repeat protein</fullName>
    </submittedName>
</protein>
<evidence type="ECO:0000256" key="2">
    <source>
        <dbReference type="SAM" id="MobiDB-lite"/>
    </source>
</evidence>
<dbReference type="PRINTS" id="PR00364">
    <property type="entry name" value="DISEASERSIST"/>
</dbReference>
<dbReference type="PROSITE" id="PS50005">
    <property type="entry name" value="TPR"/>
    <property type="match status" value="1"/>
</dbReference>
<feature type="domain" description="Orc1-like AAA ATPase" evidence="3">
    <location>
        <begin position="232"/>
        <end position="362"/>
    </location>
</feature>
<feature type="repeat" description="TPR" evidence="1">
    <location>
        <begin position="713"/>
        <end position="746"/>
    </location>
</feature>
<evidence type="ECO:0000313" key="4">
    <source>
        <dbReference type="EMBL" id="MEV5505769.1"/>
    </source>
</evidence>
<reference evidence="4 5" key="1">
    <citation type="submission" date="2024-06" db="EMBL/GenBank/DDBJ databases">
        <title>The Natural Products Discovery Center: Release of the First 8490 Sequenced Strains for Exploring Actinobacteria Biosynthetic Diversity.</title>
        <authorList>
            <person name="Kalkreuter E."/>
            <person name="Kautsar S.A."/>
            <person name="Yang D."/>
            <person name="Bader C.D."/>
            <person name="Teijaro C.N."/>
            <person name="Fluegel L."/>
            <person name="Davis C.M."/>
            <person name="Simpson J.R."/>
            <person name="Lauterbach L."/>
            <person name="Steele A.D."/>
            <person name="Gui C."/>
            <person name="Meng S."/>
            <person name="Li G."/>
            <person name="Viehrig K."/>
            <person name="Ye F."/>
            <person name="Su P."/>
            <person name="Kiefer A.F."/>
            <person name="Nichols A."/>
            <person name="Cepeda A.J."/>
            <person name="Yan W."/>
            <person name="Fan B."/>
            <person name="Jiang Y."/>
            <person name="Adhikari A."/>
            <person name="Zheng C.-J."/>
            <person name="Schuster L."/>
            <person name="Cowan T.M."/>
            <person name="Smanski M.J."/>
            <person name="Chevrette M.G."/>
            <person name="De Carvalho L.P.S."/>
            <person name="Shen B."/>
        </authorList>
    </citation>
    <scope>NUCLEOTIDE SEQUENCE [LARGE SCALE GENOMIC DNA]</scope>
    <source>
        <strain evidence="4 5">NPDC052347</strain>
    </source>
</reference>
<gene>
    <name evidence="4" type="ORF">AB0L16_04735</name>
</gene>
<name>A0ABV3JTX1_STRON</name>
<keyword evidence="5" id="KW-1185">Reference proteome</keyword>
<comment type="caution">
    <text evidence="4">The sequence shown here is derived from an EMBL/GenBank/DDBJ whole genome shotgun (WGS) entry which is preliminary data.</text>
</comment>
<dbReference type="Pfam" id="PF13424">
    <property type="entry name" value="TPR_12"/>
    <property type="match status" value="2"/>
</dbReference>
<dbReference type="RefSeq" id="WP_193553489.1">
    <property type="nucleotide sequence ID" value="NZ_JBFAUK010000003.1"/>
</dbReference>
<dbReference type="SMART" id="SM00028">
    <property type="entry name" value="TPR"/>
    <property type="match status" value="4"/>
</dbReference>